<comment type="caution">
    <text evidence="9">The sequence shown here is derived from an EMBL/GenBank/DDBJ whole genome shotgun (WGS) entry which is preliminary data.</text>
</comment>
<dbReference type="AlphaFoldDB" id="A0A8H3QQR2"/>
<accession>A0A8H3QQR2</accession>
<dbReference type="PANTHER" id="PTHR37984">
    <property type="entry name" value="PROTEIN CBG26694"/>
    <property type="match status" value="1"/>
</dbReference>
<dbReference type="Pfam" id="PF00078">
    <property type="entry name" value="RVT_1"/>
    <property type="match status" value="1"/>
</dbReference>
<dbReference type="InterPro" id="IPR041373">
    <property type="entry name" value="RT_RNaseH"/>
</dbReference>
<dbReference type="SUPFAM" id="SSF56672">
    <property type="entry name" value="DNA/RNA polymerases"/>
    <property type="match status" value="1"/>
</dbReference>
<evidence type="ECO:0000256" key="6">
    <source>
        <dbReference type="ARBA" id="ARBA00022801"/>
    </source>
</evidence>
<dbReference type="InterPro" id="IPR050951">
    <property type="entry name" value="Retrovirus_Pol_polyprotein"/>
</dbReference>
<dbReference type="OrthoDB" id="5920460at2759"/>
<dbReference type="FunFam" id="3.10.20.370:FF:000001">
    <property type="entry name" value="Retrovirus-related Pol polyprotein from transposon 17.6-like protein"/>
    <property type="match status" value="1"/>
</dbReference>
<dbReference type="Gene3D" id="3.10.20.370">
    <property type="match status" value="1"/>
</dbReference>
<dbReference type="FunFam" id="3.10.10.10:FF:000007">
    <property type="entry name" value="Retrovirus-related Pol polyprotein from transposon 17.6-like Protein"/>
    <property type="match status" value="1"/>
</dbReference>
<dbReference type="GO" id="GO:0006508">
    <property type="term" value="P:proteolysis"/>
    <property type="evidence" value="ECO:0007669"/>
    <property type="project" value="UniProtKB-KW"/>
</dbReference>
<protein>
    <submittedName>
        <fullName evidence="9">Enzymatic polyprotein, putative</fullName>
    </submittedName>
</protein>
<dbReference type="Gene3D" id="3.10.10.10">
    <property type="entry name" value="HIV Type 1 Reverse Transcriptase, subunit A, domain 1"/>
    <property type="match status" value="1"/>
</dbReference>
<evidence type="ECO:0000256" key="5">
    <source>
        <dbReference type="ARBA" id="ARBA00022759"/>
    </source>
</evidence>
<keyword evidence="4" id="KW-0540">Nuclease</keyword>
<keyword evidence="7" id="KW-0695">RNA-directed DNA polymerase</keyword>
<evidence type="ECO:0000256" key="2">
    <source>
        <dbReference type="ARBA" id="ARBA00022679"/>
    </source>
</evidence>
<dbReference type="GO" id="GO:0004519">
    <property type="term" value="F:endonuclease activity"/>
    <property type="evidence" value="ECO:0007669"/>
    <property type="project" value="UniProtKB-KW"/>
</dbReference>
<dbReference type="InterPro" id="IPR043502">
    <property type="entry name" value="DNA/RNA_pol_sf"/>
</dbReference>
<dbReference type="InterPro" id="IPR043128">
    <property type="entry name" value="Rev_trsase/Diguanyl_cyclase"/>
</dbReference>
<keyword evidence="2" id="KW-0808">Transferase</keyword>
<dbReference type="InterPro" id="IPR000477">
    <property type="entry name" value="RT_dom"/>
</dbReference>
<dbReference type="Proteomes" id="UP000615446">
    <property type="component" value="Unassembled WGS sequence"/>
</dbReference>
<dbReference type="PROSITE" id="PS50878">
    <property type="entry name" value="RT_POL"/>
    <property type="match status" value="1"/>
</dbReference>
<keyword evidence="1" id="KW-0645">Protease</keyword>
<dbReference type="PANTHER" id="PTHR37984:SF5">
    <property type="entry name" value="PROTEIN NYNRIN-LIKE"/>
    <property type="match status" value="1"/>
</dbReference>
<dbReference type="Pfam" id="PF17917">
    <property type="entry name" value="RT_RNaseH"/>
    <property type="match status" value="1"/>
</dbReference>
<organism evidence="9 10">
    <name type="scientific">Rhizophagus clarus</name>
    <dbReference type="NCBI Taxonomy" id="94130"/>
    <lineage>
        <taxon>Eukaryota</taxon>
        <taxon>Fungi</taxon>
        <taxon>Fungi incertae sedis</taxon>
        <taxon>Mucoromycota</taxon>
        <taxon>Glomeromycotina</taxon>
        <taxon>Glomeromycetes</taxon>
        <taxon>Glomerales</taxon>
        <taxon>Glomeraceae</taxon>
        <taxon>Rhizophagus</taxon>
    </lineage>
</organism>
<gene>
    <name evidence="9" type="ORF">RCL2_001494500</name>
</gene>
<evidence type="ECO:0000256" key="3">
    <source>
        <dbReference type="ARBA" id="ARBA00022695"/>
    </source>
</evidence>
<evidence type="ECO:0000259" key="8">
    <source>
        <dbReference type="PROSITE" id="PS50878"/>
    </source>
</evidence>
<reference evidence="9" key="1">
    <citation type="submission" date="2019-10" db="EMBL/GenBank/DDBJ databases">
        <title>Conservation and host-specific expression of non-tandemly repeated heterogenous ribosome RNA gene in arbuscular mycorrhizal fungi.</title>
        <authorList>
            <person name="Maeda T."/>
            <person name="Kobayashi Y."/>
            <person name="Nakagawa T."/>
            <person name="Ezawa T."/>
            <person name="Yamaguchi K."/>
            <person name="Bino T."/>
            <person name="Nishimoto Y."/>
            <person name="Shigenobu S."/>
            <person name="Kawaguchi M."/>
        </authorList>
    </citation>
    <scope>NUCLEOTIDE SEQUENCE</scope>
    <source>
        <strain evidence="9">HR1</strain>
    </source>
</reference>
<dbReference type="Gene3D" id="3.30.70.270">
    <property type="match status" value="2"/>
</dbReference>
<dbReference type="CDD" id="cd09274">
    <property type="entry name" value="RNase_HI_RT_Ty3"/>
    <property type="match status" value="1"/>
</dbReference>
<proteinExistence type="predicted"/>
<dbReference type="GO" id="GO:0008233">
    <property type="term" value="F:peptidase activity"/>
    <property type="evidence" value="ECO:0007669"/>
    <property type="project" value="UniProtKB-KW"/>
</dbReference>
<evidence type="ECO:0000313" key="10">
    <source>
        <dbReference type="Proteomes" id="UP000615446"/>
    </source>
</evidence>
<evidence type="ECO:0000256" key="7">
    <source>
        <dbReference type="ARBA" id="ARBA00022918"/>
    </source>
</evidence>
<evidence type="ECO:0000313" key="9">
    <source>
        <dbReference type="EMBL" id="GES87982.1"/>
    </source>
</evidence>
<dbReference type="GO" id="GO:0003964">
    <property type="term" value="F:RNA-directed DNA polymerase activity"/>
    <property type="evidence" value="ECO:0007669"/>
    <property type="project" value="UniProtKB-KW"/>
</dbReference>
<sequence>MIIEEELDDKDKDKIFNILIKYENALKYNQDRPNLVSDIKHKIIIEEGKKPILQKRYRESPDKREFIRKEIRKMLKVNRIRESYSPWASPVILAKKKSNSYRFCIDYRKLNANTIPDAYPLPRIDELLERYQTAKWFTSVDLASGFHQVEMEETDKEKTAFICSEGLYEFNVMPFGLRNAPGTFQRMMDKILREYIGNFVEIYIDDIMIYSKNLEEHIEHIEKVLQRLQKYNLVIKLKKCKFCQKKIEFLGHEIGNDGLKSNFKKIETIDKIKEPRTVTEVRSFLELTKKEVDFNCSDECQKSFNELKRILVKNPILAHSDFNKEFILITDASAVGLGAILSQKNDEDKEVVIAYASKSTNSNERNYPITDLECLAIIWAVRHFHKFLINNKFKIITDHAALKSLMKDKEPKGRRARWMMELQQYNFEIIHRSGKLNTNADALSRLKFRND</sequence>
<keyword evidence="3" id="KW-0548">Nucleotidyltransferase</keyword>
<keyword evidence="6" id="KW-0378">Hydrolase</keyword>
<keyword evidence="5" id="KW-0255">Endonuclease</keyword>
<dbReference type="CDD" id="cd01647">
    <property type="entry name" value="RT_LTR"/>
    <property type="match status" value="1"/>
</dbReference>
<evidence type="ECO:0000256" key="4">
    <source>
        <dbReference type="ARBA" id="ARBA00022722"/>
    </source>
</evidence>
<feature type="domain" description="Reverse transcriptase" evidence="8">
    <location>
        <begin position="75"/>
        <end position="254"/>
    </location>
</feature>
<dbReference type="EMBL" id="BLAL01000175">
    <property type="protein sequence ID" value="GES87982.1"/>
    <property type="molecule type" value="Genomic_DNA"/>
</dbReference>
<evidence type="ECO:0000256" key="1">
    <source>
        <dbReference type="ARBA" id="ARBA00022670"/>
    </source>
</evidence>
<name>A0A8H3QQR2_9GLOM</name>